<evidence type="ECO:0000256" key="7">
    <source>
        <dbReference type="RuleBase" id="RU361153"/>
    </source>
</evidence>
<keyword evidence="6" id="KW-0624">Polysaccharide degradation</keyword>
<dbReference type="EMBL" id="JABBNU010000012">
    <property type="protein sequence ID" value="NMM50394.1"/>
    <property type="molecule type" value="Genomic_DNA"/>
</dbReference>
<keyword evidence="2 7" id="KW-0378">Hydrolase</keyword>
<evidence type="ECO:0000256" key="2">
    <source>
        <dbReference type="ARBA" id="ARBA00022801"/>
    </source>
</evidence>
<evidence type="ECO:0000313" key="10">
    <source>
        <dbReference type="EMBL" id="NMM50394.1"/>
    </source>
</evidence>
<evidence type="ECO:0000256" key="6">
    <source>
        <dbReference type="ARBA" id="ARBA00023326"/>
    </source>
</evidence>
<name>A0A848J7I7_9BACT</name>
<dbReference type="CDD" id="cd04080">
    <property type="entry name" value="CBM6_cellulase-like"/>
    <property type="match status" value="1"/>
</dbReference>
<organism evidence="10 11">
    <name type="scientific">Marinigracilibium pacificum</name>
    <dbReference type="NCBI Taxonomy" id="2729599"/>
    <lineage>
        <taxon>Bacteria</taxon>
        <taxon>Pseudomonadati</taxon>
        <taxon>Bacteroidota</taxon>
        <taxon>Cytophagia</taxon>
        <taxon>Cytophagales</taxon>
        <taxon>Flammeovirgaceae</taxon>
        <taxon>Marinigracilibium</taxon>
    </lineage>
</organism>
<dbReference type="Gene3D" id="2.60.120.260">
    <property type="entry name" value="Galactose-binding domain-like"/>
    <property type="match status" value="1"/>
</dbReference>
<dbReference type="InterPro" id="IPR050386">
    <property type="entry name" value="Glycosyl_hydrolase_5"/>
</dbReference>
<evidence type="ECO:0000256" key="3">
    <source>
        <dbReference type="ARBA" id="ARBA00023001"/>
    </source>
</evidence>
<dbReference type="InterPro" id="IPR001547">
    <property type="entry name" value="Glyco_hydro_5"/>
</dbReference>
<feature type="signal peptide" evidence="8">
    <location>
        <begin position="1"/>
        <end position="17"/>
    </location>
</feature>
<evidence type="ECO:0000256" key="1">
    <source>
        <dbReference type="ARBA" id="ARBA00005641"/>
    </source>
</evidence>
<evidence type="ECO:0000256" key="5">
    <source>
        <dbReference type="ARBA" id="ARBA00023295"/>
    </source>
</evidence>
<dbReference type="RefSeq" id="WP_169684758.1">
    <property type="nucleotide sequence ID" value="NZ_JABBNU010000012.1"/>
</dbReference>
<proteinExistence type="inferred from homology"/>
<evidence type="ECO:0000259" key="9">
    <source>
        <dbReference type="Pfam" id="PF00150"/>
    </source>
</evidence>
<feature type="domain" description="Glycoside hydrolase family 5" evidence="9">
    <location>
        <begin position="81"/>
        <end position="341"/>
    </location>
</feature>
<dbReference type="GO" id="GO:0008422">
    <property type="term" value="F:beta-glucosidase activity"/>
    <property type="evidence" value="ECO:0007669"/>
    <property type="project" value="TreeGrafter"/>
</dbReference>
<keyword evidence="5 7" id="KW-0326">Glycosidase</keyword>
<gene>
    <name evidence="10" type="ORF">HH304_18435</name>
</gene>
<feature type="chain" id="PRO_5032805163" evidence="8">
    <location>
        <begin position="18"/>
        <end position="573"/>
    </location>
</feature>
<dbReference type="InterPro" id="IPR008979">
    <property type="entry name" value="Galactose-bd-like_sf"/>
</dbReference>
<dbReference type="Gene3D" id="3.20.20.80">
    <property type="entry name" value="Glycosidases"/>
    <property type="match status" value="1"/>
</dbReference>
<dbReference type="SUPFAM" id="SSF51445">
    <property type="entry name" value="(Trans)glycosidases"/>
    <property type="match status" value="1"/>
</dbReference>
<keyword evidence="11" id="KW-1185">Reference proteome</keyword>
<dbReference type="Pfam" id="PF00150">
    <property type="entry name" value="Cellulase"/>
    <property type="match status" value="1"/>
</dbReference>
<evidence type="ECO:0000256" key="8">
    <source>
        <dbReference type="SAM" id="SignalP"/>
    </source>
</evidence>
<reference evidence="10 11" key="1">
    <citation type="submission" date="2020-04" db="EMBL/GenBank/DDBJ databases">
        <title>Flammeovirgaceae bacterium KN852 isolated from deep sea.</title>
        <authorList>
            <person name="Zhang D.-C."/>
        </authorList>
    </citation>
    <scope>NUCLEOTIDE SEQUENCE [LARGE SCALE GENOMIC DNA]</scope>
    <source>
        <strain evidence="10 11">KN852</strain>
    </source>
</reference>
<sequence>MRLILFLLCISISYLNAQNFLHVDGKQIIDKNGDEVILRGIGLGGHMLQEGYMLKAPFSGQQYVFRDSVKSLIGDVATEEFYSTWLKNHTQKTDIDSLKKWGFNSIRLPMHFNLFTLPVDQEPVKGENTWLDKGFMMTDSLLRWCESNEMYLILDMHAAPGGQGHDLNISDRDPSKPSLWESEENKQKLIELWKKLASRYKDEEWIGGYDLINEPNWAFEEGKNKNGLEETKNIPLKELMVELTQLIRSIDSNHIIIIEGNGWGNNYNGIFPPWDENMVVSFHKYWNYNRKEDIQWALDIRDKYDIPIWLGESGENSNVWFRDAIKLMEENGIGWCWWPLKKLGYNNPLQVKINEGYHDILSYWRGEKNKPSREKAAEAFMQLAEDLKMENNIINYDVIDAMFRQVRSNEVLPFKDHMKNGNVILAVDYDLGIIEKAYYDHNHANYYISTGGDRQKWNSGGTYRNDGVDIYVDEIGEYYISDFTEGEWLHYTFDIDAEIKPELSLIINAKNNEAKISVFLNENLIDRLTISPKQKFDELTIGRVQLKKGHNTIKILVEKGSAEFKSILFTDAS</sequence>
<dbReference type="SUPFAM" id="SSF49785">
    <property type="entry name" value="Galactose-binding domain-like"/>
    <property type="match status" value="1"/>
</dbReference>
<accession>A0A848J7I7</accession>
<dbReference type="InterPro" id="IPR017853">
    <property type="entry name" value="GH"/>
</dbReference>
<dbReference type="PANTHER" id="PTHR31297:SF41">
    <property type="entry name" value="ENDOGLUCANASE, PUTATIVE (AFU_ORTHOLOGUE AFUA_5G01830)-RELATED"/>
    <property type="match status" value="1"/>
</dbReference>
<evidence type="ECO:0000256" key="4">
    <source>
        <dbReference type="ARBA" id="ARBA00023277"/>
    </source>
</evidence>
<evidence type="ECO:0000313" key="11">
    <source>
        <dbReference type="Proteomes" id="UP000559010"/>
    </source>
</evidence>
<dbReference type="GO" id="GO:0005576">
    <property type="term" value="C:extracellular region"/>
    <property type="evidence" value="ECO:0007669"/>
    <property type="project" value="TreeGrafter"/>
</dbReference>
<dbReference type="AlphaFoldDB" id="A0A848J7I7"/>
<keyword evidence="3" id="KW-0136">Cellulose degradation</keyword>
<dbReference type="Proteomes" id="UP000559010">
    <property type="component" value="Unassembled WGS sequence"/>
</dbReference>
<protein>
    <submittedName>
        <fullName evidence="10">Cellulase family glycosylhydrolase</fullName>
    </submittedName>
</protein>
<dbReference type="PANTHER" id="PTHR31297">
    <property type="entry name" value="GLUCAN ENDO-1,6-BETA-GLUCOSIDASE B"/>
    <property type="match status" value="1"/>
</dbReference>
<dbReference type="GO" id="GO:0009986">
    <property type="term" value="C:cell surface"/>
    <property type="evidence" value="ECO:0007669"/>
    <property type="project" value="TreeGrafter"/>
</dbReference>
<keyword evidence="8" id="KW-0732">Signal</keyword>
<dbReference type="GO" id="GO:0030245">
    <property type="term" value="P:cellulose catabolic process"/>
    <property type="evidence" value="ECO:0007669"/>
    <property type="project" value="UniProtKB-KW"/>
</dbReference>
<comment type="caution">
    <text evidence="10">The sequence shown here is derived from an EMBL/GenBank/DDBJ whole genome shotgun (WGS) entry which is preliminary data.</text>
</comment>
<comment type="similarity">
    <text evidence="1 7">Belongs to the glycosyl hydrolase 5 (cellulase A) family.</text>
</comment>
<keyword evidence="4" id="KW-0119">Carbohydrate metabolism</keyword>